<sequence length="115" mass="13216">MENNATTIEMLFKRAEDYTRTTVELAKLHAVDKTADVMSSLISRLAVSIVFAMFAFLVNIGLSLWIGELVGKLYYGFFIVSSFYLLVAIILYIFKDEWLKMPISNFMIVKMLKKN</sequence>
<proteinExistence type="predicted"/>
<name>A0A1I2ICX1_9FLAO</name>
<feature type="transmembrane region" description="Helical" evidence="1">
    <location>
        <begin position="45"/>
        <end position="67"/>
    </location>
</feature>
<evidence type="ECO:0000313" key="3">
    <source>
        <dbReference type="Proteomes" id="UP000198596"/>
    </source>
</evidence>
<dbReference type="Proteomes" id="UP000198596">
    <property type="component" value="Unassembled WGS sequence"/>
</dbReference>
<accession>A0A1I2ICX1</accession>
<evidence type="ECO:0008006" key="4">
    <source>
        <dbReference type="Google" id="ProtNLM"/>
    </source>
</evidence>
<dbReference type="EMBL" id="FONQ01000019">
    <property type="protein sequence ID" value="SFF39470.1"/>
    <property type="molecule type" value="Genomic_DNA"/>
</dbReference>
<evidence type="ECO:0000256" key="1">
    <source>
        <dbReference type="SAM" id="Phobius"/>
    </source>
</evidence>
<evidence type="ECO:0000313" key="2">
    <source>
        <dbReference type="EMBL" id="SFF39470.1"/>
    </source>
</evidence>
<reference evidence="3" key="1">
    <citation type="submission" date="2016-10" db="EMBL/GenBank/DDBJ databases">
        <authorList>
            <person name="Varghese N."/>
            <person name="Submissions S."/>
        </authorList>
    </citation>
    <scope>NUCLEOTIDE SEQUENCE [LARGE SCALE GENOMIC DNA]</scope>
    <source>
        <strain evidence="3">CGMCC 1.9227</strain>
    </source>
</reference>
<dbReference type="AlphaFoldDB" id="A0A1I2ICX1"/>
<protein>
    <recommendedName>
        <fullName evidence="4">Holin-X, holin superfamily III</fullName>
    </recommendedName>
</protein>
<organism evidence="2 3">
    <name type="scientific">Flavobacterium xueshanense</name>
    <dbReference type="NCBI Taxonomy" id="935223"/>
    <lineage>
        <taxon>Bacteria</taxon>
        <taxon>Pseudomonadati</taxon>
        <taxon>Bacteroidota</taxon>
        <taxon>Flavobacteriia</taxon>
        <taxon>Flavobacteriales</taxon>
        <taxon>Flavobacteriaceae</taxon>
        <taxon>Flavobacterium</taxon>
    </lineage>
</organism>
<gene>
    <name evidence="2" type="ORF">SAMN04488131_11923</name>
</gene>
<keyword evidence="1" id="KW-0472">Membrane</keyword>
<dbReference type="RefSeq" id="WP_091208275.1">
    <property type="nucleotide sequence ID" value="NZ_FONQ01000019.1"/>
</dbReference>
<keyword evidence="1" id="KW-1133">Transmembrane helix</keyword>
<keyword evidence="3" id="KW-1185">Reference proteome</keyword>
<dbReference type="OrthoDB" id="678770at2"/>
<keyword evidence="1" id="KW-0812">Transmembrane</keyword>
<dbReference type="STRING" id="935223.SAMN04488131_11923"/>
<feature type="transmembrane region" description="Helical" evidence="1">
    <location>
        <begin position="73"/>
        <end position="94"/>
    </location>
</feature>